<organism evidence="2 3">
    <name type="scientific">Nostocoides vanveenii</name>
    <dbReference type="NCBI Taxonomy" id="330835"/>
    <lineage>
        <taxon>Bacteria</taxon>
        <taxon>Bacillati</taxon>
        <taxon>Actinomycetota</taxon>
        <taxon>Actinomycetes</taxon>
        <taxon>Micrococcales</taxon>
        <taxon>Intrasporangiaceae</taxon>
        <taxon>Nostocoides</taxon>
    </lineage>
</organism>
<gene>
    <name evidence="2" type="ORF">GCM10009810_12430</name>
</gene>
<dbReference type="EMBL" id="BAAAPN010000034">
    <property type="protein sequence ID" value="GAA1754128.1"/>
    <property type="molecule type" value="Genomic_DNA"/>
</dbReference>
<keyword evidence="3" id="KW-1185">Reference proteome</keyword>
<name>A0ABN2KE93_9MICO</name>
<dbReference type="Proteomes" id="UP001501475">
    <property type="component" value="Unassembled WGS sequence"/>
</dbReference>
<reference evidence="2 3" key="1">
    <citation type="journal article" date="2019" name="Int. J. Syst. Evol. Microbiol.">
        <title>The Global Catalogue of Microorganisms (GCM) 10K type strain sequencing project: providing services to taxonomists for standard genome sequencing and annotation.</title>
        <authorList>
            <consortium name="The Broad Institute Genomics Platform"/>
            <consortium name="The Broad Institute Genome Sequencing Center for Infectious Disease"/>
            <person name="Wu L."/>
            <person name="Ma J."/>
        </authorList>
    </citation>
    <scope>NUCLEOTIDE SEQUENCE [LARGE SCALE GENOMIC DNA]</scope>
    <source>
        <strain evidence="2 3">JCM 15591</strain>
    </source>
</reference>
<sequence length="138" mass="14271">MPTLPPPGASTTGTVAQPSGPDEVRTREQWVGADGTTYAKLSGPDVNAVFRFPATAPYDPATVLMLPTQAEPLLAWFQDHTNGSSSAHEAVFDGEGHTYRAVAAYDGLVEAVPAAILDAAVDPAEPPATTSPKTQPTG</sequence>
<evidence type="ECO:0000313" key="3">
    <source>
        <dbReference type="Proteomes" id="UP001501475"/>
    </source>
</evidence>
<evidence type="ECO:0000313" key="2">
    <source>
        <dbReference type="EMBL" id="GAA1754128.1"/>
    </source>
</evidence>
<accession>A0ABN2KE93</accession>
<evidence type="ECO:0000256" key="1">
    <source>
        <dbReference type="SAM" id="MobiDB-lite"/>
    </source>
</evidence>
<comment type="caution">
    <text evidence="2">The sequence shown here is derived from an EMBL/GenBank/DDBJ whole genome shotgun (WGS) entry which is preliminary data.</text>
</comment>
<dbReference type="RefSeq" id="WP_344063647.1">
    <property type="nucleotide sequence ID" value="NZ_BAAAPN010000034.1"/>
</dbReference>
<feature type="region of interest" description="Disordered" evidence="1">
    <location>
        <begin position="1"/>
        <end position="24"/>
    </location>
</feature>
<protein>
    <submittedName>
        <fullName evidence="2">Uncharacterized protein</fullName>
    </submittedName>
</protein>
<proteinExistence type="predicted"/>